<keyword evidence="4 6" id="KW-0694">RNA-binding</keyword>
<accession>A0AAV5AP80</accession>
<feature type="compositionally biased region" description="Basic and acidic residues" evidence="7">
    <location>
        <begin position="140"/>
        <end position="157"/>
    </location>
</feature>
<keyword evidence="2 6" id="KW-0820">tRNA-binding</keyword>
<dbReference type="Gene3D" id="3.30.559.70">
    <property type="entry name" value="Choline/Carnitine o-acyltransferase, domain 2"/>
    <property type="match status" value="1"/>
</dbReference>
<dbReference type="InterPro" id="IPR036282">
    <property type="entry name" value="Glutathione-S-Trfase_C_sf"/>
</dbReference>
<evidence type="ECO:0000256" key="4">
    <source>
        <dbReference type="ARBA" id="ARBA00022884"/>
    </source>
</evidence>
<evidence type="ECO:0000256" key="7">
    <source>
        <dbReference type="SAM" id="MobiDB-lite"/>
    </source>
</evidence>
<feature type="domain" description="TRNA-binding" evidence="9">
    <location>
        <begin position="210"/>
        <end position="316"/>
    </location>
</feature>
<dbReference type="InterPro" id="IPR002547">
    <property type="entry name" value="tRNA-bd_dom"/>
</dbReference>
<evidence type="ECO:0000256" key="5">
    <source>
        <dbReference type="ARBA" id="ARBA00023315"/>
    </source>
</evidence>
<feature type="domain" description="GST C-terminal" evidence="8">
    <location>
        <begin position="1"/>
        <end position="129"/>
    </location>
</feature>
<dbReference type="InterPro" id="IPR000542">
    <property type="entry name" value="Carn_acyl_trans"/>
</dbReference>
<dbReference type="PANTHER" id="PTHR22589">
    <property type="entry name" value="CARNITINE O-ACYLTRANSFERASE"/>
    <property type="match status" value="1"/>
</dbReference>
<dbReference type="PROSITE" id="PS00439">
    <property type="entry name" value="ACYLTRANSF_C_1"/>
    <property type="match status" value="1"/>
</dbReference>
<evidence type="ECO:0000256" key="2">
    <source>
        <dbReference type="ARBA" id="ARBA00022555"/>
    </source>
</evidence>
<dbReference type="PANTHER" id="PTHR22589:SF103">
    <property type="entry name" value="CARNITINE O-ACETYL-TRANSFERASE, ISOFORM A-RELATED"/>
    <property type="match status" value="1"/>
</dbReference>
<dbReference type="GO" id="GO:0005739">
    <property type="term" value="C:mitochondrion"/>
    <property type="evidence" value="ECO:0007669"/>
    <property type="project" value="TreeGrafter"/>
</dbReference>
<dbReference type="GO" id="GO:0000049">
    <property type="term" value="F:tRNA binding"/>
    <property type="evidence" value="ECO:0007669"/>
    <property type="project" value="UniProtKB-UniRule"/>
</dbReference>
<dbReference type="EMBL" id="BPWL01000011">
    <property type="protein sequence ID" value="GJJ15582.1"/>
    <property type="molecule type" value="Genomic_DNA"/>
</dbReference>
<keyword evidence="3" id="KW-0808">Transferase</keyword>
<dbReference type="Pfam" id="PF00755">
    <property type="entry name" value="Carn_acyltransf"/>
    <property type="match status" value="2"/>
</dbReference>
<evidence type="ECO:0000256" key="6">
    <source>
        <dbReference type="PROSITE-ProRule" id="PRU00209"/>
    </source>
</evidence>
<keyword evidence="5" id="KW-0012">Acyltransferase</keyword>
<proteinExistence type="inferred from homology"/>
<feature type="region of interest" description="Disordered" evidence="7">
    <location>
        <begin position="140"/>
        <end position="220"/>
    </location>
</feature>
<dbReference type="GO" id="GO:0005777">
    <property type="term" value="C:peroxisome"/>
    <property type="evidence" value="ECO:0007669"/>
    <property type="project" value="TreeGrafter"/>
</dbReference>
<dbReference type="GO" id="GO:0009437">
    <property type="term" value="P:carnitine metabolic process"/>
    <property type="evidence" value="ECO:0007669"/>
    <property type="project" value="TreeGrafter"/>
</dbReference>
<dbReference type="PROSITE" id="PS50886">
    <property type="entry name" value="TRBD"/>
    <property type="match status" value="1"/>
</dbReference>
<dbReference type="InterPro" id="IPR010987">
    <property type="entry name" value="Glutathione-S-Trfase_C-like"/>
</dbReference>
<dbReference type="InterPro" id="IPR039551">
    <property type="entry name" value="Cho/carn_acyl_trans"/>
</dbReference>
<reference evidence="10" key="1">
    <citation type="submission" date="2021-10" db="EMBL/GenBank/DDBJ databases">
        <title>De novo Genome Assembly of Clathrus columnatus (Basidiomycota, Fungi) Using Illumina and Nanopore Sequence Data.</title>
        <authorList>
            <person name="Ogiso-Tanaka E."/>
            <person name="Itagaki H."/>
            <person name="Hosoya T."/>
            <person name="Hosaka K."/>
        </authorList>
    </citation>
    <scope>NUCLEOTIDE SEQUENCE</scope>
    <source>
        <strain evidence="10">MO-923</strain>
    </source>
</reference>
<dbReference type="Gene3D" id="1.20.1050.130">
    <property type="match status" value="1"/>
</dbReference>
<dbReference type="InterPro" id="IPR053836">
    <property type="entry name" value="Arc1-like_N"/>
</dbReference>
<dbReference type="SUPFAM" id="SSF47616">
    <property type="entry name" value="GST C-terminal domain-like"/>
    <property type="match status" value="1"/>
</dbReference>
<evidence type="ECO:0000259" key="9">
    <source>
        <dbReference type="PROSITE" id="PS50886"/>
    </source>
</evidence>
<dbReference type="InterPro" id="IPR023213">
    <property type="entry name" value="CAT-like_dom_sf"/>
</dbReference>
<sequence length="947" mass="106411">MSGLSIVDTLVDRTHQLVLGSTKDSTTFLGNNEEDRAQIHDWIRKANEGRLTTKGDLNFLESHLLSRTFLVQNRLTAADVAVYAALYPIIAKENSSEHYSHPAVTRYFDHVQSQPDIRAAVKLTDPTAFSFVEIDLENAPKQHRASEAPKKKGDKVTKAPTSANTPVTHEKKEAVPKDKEKEEKTDRQKKESKEKKVGSTATRGNKETAGKGGGGNGVIAAENAAPVPSMIDLRVGHIVDGEETGPRTVVSGLVNYIPIEQMRDKWLIVVCNLKPASMRGVKSHAMVLCATHKNGKEAGIEIVDPPKGSKPGDRVYFEGPYEVHVTDDLPLEQLNPKKKIFETIQPGFTTLESREAAWVDPVTKTKRKASVEPGTGNIINSKGYVADTSVGPMLQYEKSLPRLPVPSLASTAAKYLETVQPHVTTEAYAKTRRAVEQFIASEQGKELQRRLEARATEPDRANWLIDWWNDSAYMGYRDPVVVYVSYFYVHLDDKTIKTPAKRAATLIKALLPFKELVETQQLEPDTVRNVPIAMSSYEWLFNSCRYPMKPSDTAKKFNPQTNQHVIFIRNNKFFEVPITQDGQTLSTLELEAQINKVIEFAKNDKAIPVGALTSETRDIWTNARQALIAASPVNAISLERIESAIIVVALDDRKPITREDISWQCWEFMLAFLKSNKIDHGTSLRQLPPPRELKFELDSTVKQYISQAEKDFDELVNKHELLLAAMSKLTARKVLHYEGYGKETIKKFKASPDAWVQLVKQLAFHKLYNRPGVCYESCQTRKFQFGRTEVIRSASKESKGWAEAMLDPHQSDIYRAALFRKAVSRHLQYAAWAADGQGVDRHLFGLKKLIRVEETIPEIYRDESYSRTNHWELSTSQLSSPFLDGWGYGEVVPDGYGLSYAIGDNYLRWTITSLKLNTAELRHCLAEAATETKEMLERATVAAANKL</sequence>
<organism evidence="10 11">
    <name type="scientific">Clathrus columnatus</name>
    <dbReference type="NCBI Taxonomy" id="1419009"/>
    <lineage>
        <taxon>Eukaryota</taxon>
        <taxon>Fungi</taxon>
        <taxon>Dikarya</taxon>
        <taxon>Basidiomycota</taxon>
        <taxon>Agaricomycotina</taxon>
        <taxon>Agaricomycetes</taxon>
        <taxon>Phallomycetidae</taxon>
        <taxon>Phallales</taxon>
        <taxon>Clathraceae</taxon>
        <taxon>Clathrus</taxon>
    </lineage>
</organism>
<dbReference type="PROSITE" id="PS50405">
    <property type="entry name" value="GST_CTER"/>
    <property type="match status" value="1"/>
</dbReference>
<dbReference type="Pfam" id="PF21972">
    <property type="entry name" value="Arc1p_N_like"/>
    <property type="match status" value="1"/>
</dbReference>
<evidence type="ECO:0000313" key="10">
    <source>
        <dbReference type="EMBL" id="GJJ15582.1"/>
    </source>
</evidence>
<keyword evidence="11" id="KW-1185">Reference proteome</keyword>
<dbReference type="SUPFAM" id="SSF50249">
    <property type="entry name" value="Nucleic acid-binding proteins"/>
    <property type="match status" value="1"/>
</dbReference>
<evidence type="ECO:0000259" key="8">
    <source>
        <dbReference type="PROSITE" id="PS50405"/>
    </source>
</evidence>
<feature type="compositionally biased region" description="Basic and acidic residues" evidence="7">
    <location>
        <begin position="168"/>
        <end position="197"/>
    </location>
</feature>
<evidence type="ECO:0000256" key="1">
    <source>
        <dbReference type="ARBA" id="ARBA00005232"/>
    </source>
</evidence>
<dbReference type="GO" id="GO:0004092">
    <property type="term" value="F:carnitine O-acetyltransferase activity"/>
    <property type="evidence" value="ECO:0007669"/>
    <property type="project" value="TreeGrafter"/>
</dbReference>
<dbReference type="GO" id="GO:0032991">
    <property type="term" value="C:protein-containing complex"/>
    <property type="evidence" value="ECO:0007669"/>
    <property type="project" value="UniProtKB-ARBA"/>
</dbReference>
<dbReference type="Pfam" id="PF01588">
    <property type="entry name" value="tRNA_bind"/>
    <property type="match status" value="1"/>
</dbReference>
<evidence type="ECO:0000256" key="3">
    <source>
        <dbReference type="ARBA" id="ARBA00022679"/>
    </source>
</evidence>
<dbReference type="Gene3D" id="3.30.559.10">
    <property type="entry name" value="Chloramphenicol acetyltransferase-like domain"/>
    <property type="match status" value="2"/>
</dbReference>
<dbReference type="AlphaFoldDB" id="A0AAV5AP80"/>
<dbReference type="Gene3D" id="2.40.50.140">
    <property type="entry name" value="Nucleic acid-binding proteins"/>
    <property type="match status" value="1"/>
</dbReference>
<dbReference type="InterPro" id="IPR012340">
    <property type="entry name" value="NA-bd_OB-fold"/>
</dbReference>
<comment type="caution">
    <text evidence="10">The sequence shown here is derived from an EMBL/GenBank/DDBJ whole genome shotgun (WGS) entry which is preliminary data.</text>
</comment>
<protein>
    <submittedName>
        <fullName evidence="10">Uncharacterized protein</fullName>
    </submittedName>
</protein>
<dbReference type="InterPro" id="IPR042231">
    <property type="entry name" value="Cho/carn_acyl_trans_2"/>
</dbReference>
<comment type="similarity">
    <text evidence="1">Belongs to the carnitine/choline acetyltransferase family.</text>
</comment>
<dbReference type="SUPFAM" id="SSF52777">
    <property type="entry name" value="CoA-dependent acyltransferases"/>
    <property type="match status" value="2"/>
</dbReference>
<evidence type="ECO:0000313" key="11">
    <source>
        <dbReference type="Proteomes" id="UP001050691"/>
    </source>
</evidence>
<dbReference type="Proteomes" id="UP001050691">
    <property type="component" value="Unassembled WGS sequence"/>
</dbReference>
<name>A0AAV5AP80_9AGAM</name>
<dbReference type="CDD" id="cd10289">
    <property type="entry name" value="GST_C_AaRS_like"/>
    <property type="match status" value="1"/>
</dbReference>
<gene>
    <name evidence="10" type="ORF">Clacol_009860</name>
</gene>